<evidence type="ECO:0000256" key="1">
    <source>
        <dbReference type="SAM" id="MobiDB-lite"/>
    </source>
</evidence>
<keyword evidence="4" id="KW-1185">Reference proteome</keyword>
<dbReference type="PATRIC" id="fig|45071.6.peg.2556"/>
<keyword evidence="2" id="KW-1133">Transmembrane helix</keyword>
<dbReference type="STRING" id="45071.Lpar_2384"/>
<feature type="region of interest" description="Disordered" evidence="1">
    <location>
        <begin position="458"/>
        <end position="482"/>
    </location>
</feature>
<dbReference type="RefSeq" id="WP_058518154.1">
    <property type="nucleotide sequence ID" value="NZ_CAAAIE010000011.1"/>
</dbReference>
<dbReference type="OrthoDB" id="5653627at2"/>
<feature type="transmembrane region" description="Helical" evidence="2">
    <location>
        <begin position="98"/>
        <end position="121"/>
    </location>
</feature>
<dbReference type="Proteomes" id="UP000095229">
    <property type="component" value="Unassembled WGS sequence"/>
</dbReference>
<dbReference type="NCBIfam" id="NF033872">
    <property type="entry name" value="SidA_fam"/>
    <property type="match status" value="1"/>
</dbReference>
<accession>A0A1E5JRZ9</accession>
<proteinExistence type="predicted"/>
<feature type="transmembrane region" description="Helical" evidence="2">
    <location>
        <begin position="127"/>
        <end position="146"/>
    </location>
</feature>
<comment type="caution">
    <text evidence="3">The sequence shown here is derived from an EMBL/GenBank/DDBJ whole genome shotgun (WGS) entry which is preliminary data.</text>
</comment>
<evidence type="ECO:0000256" key="2">
    <source>
        <dbReference type="SAM" id="Phobius"/>
    </source>
</evidence>
<reference evidence="3 4" key="1">
    <citation type="submission" date="2016-02" db="EMBL/GenBank/DDBJ databases">
        <title>Secondary metabolites in Legionella.</title>
        <authorList>
            <person name="Tobias N.J."/>
            <person name="Bode H.B."/>
        </authorList>
    </citation>
    <scope>NUCLEOTIDE SEQUENCE [LARGE SCALE GENOMIC DNA]</scope>
    <source>
        <strain evidence="3 4">DSM 19216</strain>
    </source>
</reference>
<gene>
    <name evidence="3" type="ORF">lpari_01767</name>
</gene>
<organism evidence="3 4">
    <name type="scientific">Legionella parisiensis</name>
    <dbReference type="NCBI Taxonomy" id="45071"/>
    <lineage>
        <taxon>Bacteria</taxon>
        <taxon>Pseudomonadati</taxon>
        <taxon>Pseudomonadota</taxon>
        <taxon>Gammaproteobacteria</taxon>
        <taxon>Legionellales</taxon>
        <taxon>Legionellaceae</taxon>
        <taxon>Legionella</taxon>
    </lineage>
</organism>
<protein>
    <recommendedName>
        <fullName evidence="5">SidA protein, subsrate of the Dot/Icm transport system</fullName>
    </recommendedName>
</protein>
<sequence>MTYPRKKHVILSEEMDDLKKRINQRKKEQKSYIEIVNKKATLSQRLLEGVQKFWGLIAAIFSASKELPVFGFVFQMLAVFPNAVKTLTDKNSSIGSKVFATFLLLSLTALGITAFVMGGIIAAKIGLAIACTATALEAISFIGSLFNKHNTRTAYKGKKEFAKLLDEETKEFSHLKDLSKPYALENDKYRERLEFRALELEHLLEKSTNESLKEELAFINIIRNKKPYVAPSTDSIFLRFINKIRSKIGLSELPADDPPVIKLSKLYQDRKDLVSYLAKNTELIDTKYQDSNSSLITLVGKLQQQIAQIDKDIESITEPLHELKRNDLLANEAIAKSFTNLALGGAGVTLSLIALMILPILLSAVVAPPIVATVSTILLGFGIGLAIFGAVKWVMELRATRKDEKIMRERTKEHEEIILEEALYEYDHCSYSVAMRPLLNSKPEELQHPAANDVAITSEPSDTESLSPLNSSDVTQSGEFQI</sequence>
<feature type="transmembrane region" description="Helical" evidence="2">
    <location>
        <begin position="341"/>
        <end position="364"/>
    </location>
</feature>
<evidence type="ECO:0000313" key="3">
    <source>
        <dbReference type="EMBL" id="OEH47285.1"/>
    </source>
</evidence>
<dbReference type="AlphaFoldDB" id="A0A1E5JRZ9"/>
<evidence type="ECO:0008006" key="5">
    <source>
        <dbReference type="Google" id="ProtNLM"/>
    </source>
</evidence>
<feature type="transmembrane region" description="Helical" evidence="2">
    <location>
        <begin position="370"/>
        <end position="395"/>
    </location>
</feature>
<dbReference type="EMBL" id="LSOG01000051">
    <property type="protein sequence ID" value="OEH47285.1"/>
    <property type="molecule type" value="Genomic_DNA"/>
</dbReference>
<keyword evidence="2" id="KW-0812">Transmembrane</keyword>
<name>A0A1E5JRZ9_9GAMM</name>
<keyword evidence="2" id="KW-0472">Membrane</keyword>
<evidence type="ECO:0000313" key="4">
    <source>
        <dbReference type="Proteomes" id="UP000095229"/>
    </source>
</evidence>